<dbReference type="AlphaFoldDB" id="A0A0H2S0V5"/>
<sequence length="131" mass="14406">MKITKTGAFVTIIASFFPAYSEYSRPLCITDAGDPPMGSSVGSLCRVTKYLRFHFLTSNPRTDLEGLALTESASSTMGYDDSVLISACPMSDIINFTATISASRVFSYGRWGELLYDERHPSNGIKYVFGF</sequence>
<reference evidence="1 2" key="1">
    <citation type="submission" date="2015-04" db="EMBL/GenBank/DDBJ databases">
        <title>Complete genome sequence of Schizopora paradoxa KUC8140, a cosmopolitan wood degrader in East Asia.</title>
        <authorList>
            <consortium name="DOE Joint Genome Institute"/>
            <person name="Min B."/>
            <person name="Park H."/>
            <person name="Jang Y."/>
            <person name="Kim J.-J."/>
            <person name="Kim K.H."/>
            <person name="Pangilinan J."/>
            <person name="Lipzen A."/>
            <person name="Riley R."/>
            <person name="Grigoriev I.V."/>
            <person name="Spatafora J.W."/>
            <person name="Choi I.-G."/>
        </authorList>
    </citation>
    <scope>NUCLEOTIDE SEQUENCE [LARGE SCALE GENOMIC DNA]</scope>
    <source>
        <strain evidence="1 2">KUC8140</strain>
    </source>
</reference>
<dbReference type="InParanoid" id="A0A0H2S0V5"/>
<gene>
    <name evidence="1" type="ORF">SCHPADRAFT_152508</name>
</gene>
<organism evidence="1 2">
    <name type="scientific">Schizopora paradoxa</name>
    <dbReference type="NCBI Taxonomy" id="27342"/>
    <lineage>
        <taxon>Eukaryota</taxon>
        <taxon>Fungi</taxon>
        <taxon>Dikarya</taxon>
        <taxon>Basidiomycota</taxon>
        <taxon>Agaricomycotina</taxon>
        <taxon>Agaricomycetes</taxon>
        <taxon>Hymenochaetales</taxon>
        <taxon>Schizoporaceae</taxon>
        <taxon>Schizopora</taxon>
    </lineage>
</organism>
<proteinExistence type="predicted"/>
<evidence type="ECO:0000313" key="2">
    <source>
        <dbReference type="Proteomes" id="UP000053477"/>
    </source>
</evidence>
<dbReference type="Proteomes" id="UP000053477">
    <property type="component" value="Unassembled WGS sequence"/>
</dbReference>
<name>A0A0H2S0V5_9AGAM</name>
<protein>
    <submittedName>
        <fullName evidence="1">Uncharacterized protein</fullName>
    </submittedName>
</protein>
<keyword evidence="2" id="KW-1185">Reference proteome</keyword>
<accession>A0A0H2S0V5</accession>
<dbReference type="EMBL" id="KQ085902">
    <property type="protein sequence ID" value="KLO17634.1"/>
    <property type="molecule type" value="Genomic_DNA"/>
</dbReference>
<evidence type="ECO:0000313" key="1">
    <source>
        <dbReference type="EMBL" id="KLO17634.1"/>
    </source>
</evidence>